<organism evidence="1 2">
    <name type="scientific">Taxus chinensis</name>
    <name type="common">Chinese yew</name>
    <name type="synonym">Taxus wallichiana var. chinensis</name>
    <dbReference type="NCBI Taxonomy" id="29808"/>
    <lineage>
        <taxon>Eukaryota</taxon>
        <taxon>Viridiplantae</taxon>
        <taxon>Streptophyta</taxon>
        <taxon>Embryophyta</taxon>
        <taxon>Tracheophyta</taxon>
        <taxon>Spermatophyta</taxon>
        <taxon>Pinopsida</taxon>
        <taxon>Pinidae</taxon>
        <taxon>Conifers II</taxon>
        <taxon>Cupressales</taxon>
        <taxon>Taxaceae</taxon>
        <taxon>Taxus</taxon>
    </lineage>
</organism>
<sequence>DDVMLAPRQFINTTIPDVRNVDEMKKGKGQDLLHKVDNFVSGETETDSNSCG</sequence>
<dbReference type="EMBL" id="JAHRHJ020000004">
    <property type="protein sequence ID" value="KAH9320307.1"/>
    <property type="molecule type" value="Genomic_DNA"/>
</dbReference>
<dbReference type="Proteomes" id="UP000824469">
    <property type="component" value="Unassembled WGS sequence"/>
</dbReference>
<gene>
    <name evidence="1" type="ORF">KI387_022076</name>
</gene>
<accession>A0AA38GB90</accession>
<protein>
    <submittedName>
        <fullName evidence="1">Uncharacterized protein</fullName>
    </submittedName>
</protein>
<keyword evidence="2" id="KW-1185">Reference proteome</keyword>
<feature type="non-terminal residue" evidence="1">
    <location>
        <position position="1"/>
    </location>
</feature>
<dbReference type="AlphaFoldDB" id="A0AA38GB90"/>
<name>A0AA38GB90_TAXCH</name>
<proteinExistence type="predicted"/>
<reference evidence="1 2" key="1">
    <citation type="journal article" date="2021" name="Nat. Plants">
        <title>The Taxus genome provides insights into paclitaxel biosynthesis.</title>
        <authorList>
            <person name="Xiong X."/>
            <person name="Gou J."/>
            <person name="Liao Q."/>
            <person name="Li Y."/>
            <person name="Zhou Q."/>
            <person name="Bi G."/>
            <person name="Li C."/>
            <person name="Du R."/>
            <person name="Wang X."/>
            <person name="Sun T."/>
            <person name="Guo L."/>
            <person name="Liang H."/>
            <person name="Lu P."/>
            <person name="Wu Y."/>
            <person name="Zhang Z."/>
            <person name="Ro D.K."/>
            <person name="Shang Y."/>
            <person name="Huang S."/>
            <person name="Yan J."/>
        </authorList>
    </citation>
    <scope>NUCLEOTIDE SEQUENCE [LARGE SCALE GENOMIC DNA]</scope>
    <source>
        <strain evidence="1">Ta-2019</strain>
    </source>
</reference>
<comment type="caution">
    <text evidence="1">The sequence shown here is derived from an EMBL/GenBank/DDBJ whole genome shotgun (WGS) entry which is preliminary data.</text>
</comment>
<evidence type="ECO:0000313" key="2">
    <source>
        <dbReference type="Proteomes" id="UP000824469"/>
    </source>
</evidence>
<feature type="non-terminal residue" evidence="1">
    <location>
        <position position="52"/>
    </location>
</feature>
<evidence type="ECO:0000313" key="1">
    <source>
        <dbReference type="EMBL" id="KAH9320307.1"/>
    </source>
</evidence>